<evidence type="ECO:0000313" key="2">
    <source>
        <dbReference type="Proteomes" id="UP001500393"/>
    </source>
</evidence>
<dbReference type="Proteomes" id="UP001500393">
    <property type="component" value="Unassembled WGS sequence"/>
</dbReference>
<proteinExistence type="predicted"/>
<evidence type="ECO:0000313" key="1">
    <source>
        <dbReference type="EMBL" id="GAA1578540.1"/>
    </source>
</evidence>
<evidence type="ECO:0008006" key="3">
    <source>
        <dbReference type="Google" id="ProtNLM"/>
    </source>
</evidence>
<name>A0ABP4PDZ0_9ACTN</name>
<accession>A0ABP4PDZ0</accession>
<protein>
    <recommendedName>
        <fullName evidence="3">Secreted protein</fullName>
    </recommendedName>
</protein>
<keyword evidence="2" id="KW-1185">Reference proteome</keyword>
<comment type="caution">
    <text evidence="1">The sequence shown here is derived from an EMBL/GenBank/DDBJ whole genome shotgun (WGS) entry which is preliminary data.</text>
</comment>
<sequence>MEWLMAGICWATFAQTPPPPRCGPPTELDLVVIRLSYEVAAEVSTCGRCGAPLGAGLHVLTQYDGRRRDWRISVATRCHGWRRHRHLAVVRETSNELRLGPLRPCARSWE</sequence>
<dbReference type="RefSeq" id="WP_344215071.1">
    <property type="nucleotide sequence ID" value="NZ_BAAAOS010000020.1"/>
</dbReference>
<dbReference type="EMBL" id="BAAAOS010000020">
    <property type="protein sequence ID" value="GAA1578540.1"/>
    <property type="molecule type" value="Genomic_DNA"/>
</dbReference>
<gene>
    <name evidence="1" type="ORF">GCM10009789_35070</name>
</gene>
<reference evidence="2" key="1">
    <citation type="journal article" date="2019" name="Int. J. Syst. Evol. Microbiol.">
        <title>The Global Catalogue of Microorganisms (GCM) 10K type strain sequencing project: providing services to taxonomists for standard genome sequencing and annotation.</title>
        <authorList>
            <consortium name="The Broad Institute Genomics Platform"/>
            <consortium name="The Broad Institute Genome Sequencing Center for Infectious Disease"/>
            <person name="Wu L."/>
            <person name="Ma J."/>
        </authorList>
    </citation>
    <scope>NUCLEOTIDE SEQUENCE [LARGE SCALE GENOMIC DNA]</scope>
    <source>
        <strain evidence="2">JCM 14969</strain>
    </source>
</reference>
<organism evidence="1 2">
    <name type="scientific">Kribbella sancticallisti</name>
    <dbReference type="NCBI Taxonomy" id="460087"/>
    <lineage>
        <taxon>Bacteria</taxon>
        <taxon>Bacillati</taxon>
        <taxon>Actinomycetota</taxon>
        <taxon>Actinomycetes</taxon>
        <taxon>Propionibacteriales</taxon>
        <taxon>Kribbellaceae</taxon>
        <taxon>Kribbella</taxon>
    </lineage>
</organism>